<comment type="cofactor">
    <cofactor evidence="13">
        <name>heme b</name>
        <dbReference type="ChEBI" id="CHEBI:60344"/>
    </cofactor>
    <text evidence="13">Binds 1 heme b (iron(II)-protoporphyrin IX) group non-covalently per subunit.</text>
</comment>
<dbReference type="Pfam" id="PF20628">
    <property type="entry name" value="Dyp_perox_C"/>
    <property type="match status" value="1"/>
</dbReference>
<dbReference type="InterPro" id="IPR006314">
    <property type="entry name" value="Dyp_peroxidase"/>
</dbReference>
<keyword evidence="18" id="KW-1185">Reference proteome</keyword>
<keyword evidence="7 13" id="KW-0408">Iron</keyword>
<gene>
    <name evidence="17" type="primary">efeB</name>
    <name evidence="17" type="ORF">FOE67_07115</name>
</gene>
<dbReference type="GO" id="GO:0046872">
    <property type="term" value="F:metal ion binding"/>
    <property type="evidence" value="ECO:0007669"/>
    <property type="project" value="UniProtKB-KW"/>
</dbReference>
<dbReference type="InterPro" id="IPR006311">
    <property type="entry name" value="TAT_signal"/>
</dbReference>
<accession>A0A7W3T1M2</accession>
<dbReference type="GO" id="GO:0004601">
    <property type="term" value="F:peroxidase activity"/>
    <property type="evidence" value="ECO:0007669"/>
    <property type="project" value="UniProtKB-KW"/>
</dbReference>
<keyword evidence="5" id="KW-0732">Signal</keyword>
<dbReference type="GO" id="GO:0033212">
    <property type="term" value="P:iron import into cell"/>
    <property type="evidence" value="ECO:0007669"/>
    <property type="project" value="InterPro"/>
</dbReference>
<dbReference type="InterPro" id="IPR048328">
    <property type="entry name" value="Dyp_perox_C"/>
</dbReference>
<dbReference type="GO" id="GO:0005829">
    <property type="term" value="C:cytosol"/>
    <property type="evidence" value="ECO:0007669"/>
    <property type="project" value="TreeGrafter"/>
</dbReference>
<dbReference type="Pfam" id="PF04261">
    <property type="entry name" value="Dyp_perox_N"/>
    <property type="match status" value="1"/>
</dbReference>
<dbReference type="GO" id="GO:0030313">
    <property type="term" value="C:cell envelope"/>
    <property type="evidence" value="ECO:0007669"/>
    <property type="project" value="UniProtKB-SubCell"/>
</dbReference>
<evidence type="ECO:0000256" key="8">
    <source>
        <dbReference type="ARBA" id="ARBA00023239"/>
    </source>
</evidence>
<dbReference type="EC" id="1.11.1.-" evidence="13"/>
<proteinExistence type="inferred from homology"/>
<evidence type="ECO:0000256" key="12">
    <source>
        <dbReference type="ARBA" id="ARBA00048856"/>
    </source>
</evidence>
<reference evidence="18" key="1">
    <citation type="submission" date="2019-10" db="EMBL/GenBank/DDBJ databases">
        <title>Streptomyces sp. nov., a novel actinobacterium isolated from alkaline environment.</title>
        <authorList>
            <person name="Golinska P."/>
        </authorList>
    </citation>
    <scope>NUCLEOTIDE SEQUENCE [LARGE SCALE GENOMIC DNA]</scope>
    <source>
        <strain evidence="18">DSM 42108</strain>
    </source>
</reference>
<evidence type="ECO:0000256" key="4">
    <source>
        <dbReference type="ARBA" id="ARBA00022723"/>
    </source>
</evidence>
<evidence type="ECO:0000256" key="9">
    <source>
        <dbReference type="ARBA" id="ARBA00025737"/>
    </source>
</evidence>
<evidence type="ECO:0000256" key="3">
    <source>
        <dbReference type="ARBA" id="ARBA00022617"/>
    </source>
</evidence>
<keyword evidence="6 13" id="KW-0560">Oxidoreductase</keyword>
<dbReference type="PROSITE" id="PS51404">
    <property type="entry name" value="DYP_PEROXIDASE"/>
    <property type="match status" value="1"/>
</dbReference>
<evidence type="ECO:0000256" key="14">
    <source>
        <dbReference type="SAM" id="MobiDB-lite"/>
    </source>
</evidence>
<feature type="compositionally biased region" description="Pro residues" evidence="14">
    <location>
        <begin position="23"/>
        <end position="35"/>
    </location>
</feature>
<dbReference type="NCBIfam" id="TIGR01412">
    <property type="entry name" value="tat_substr_1"/>
    <property type="match status" value="1"/>
</dbReference>
<evidence type="ECO:0000259" key="16">
    <source>
        <dbReference type="Pfam" id="PF20628"/>
    </source>
</evidence>
<dbReference type="PROSITE" id="PS51318">
    <property type="entry name" value="TAT"/>
    <property type="match status" value="1"/>
</dbReference>
<comment type="caution">
    <text evidence="17">The sequence shown here is derived from an EMBL/GenBank/DDBJ whole genome shotgun (WGS) entry which is preliminary data.</text>
</comment>
<dbReference type="EMBL" id="VKHS01000105">
    <property type="protein sequence ID" value="MBB0229287.1"/>
    <property type="molecule type" value="Genomic_DNA"/>
</dbReference>
<organism evidence="17 18">
    <name type="scientific">Streptomyces calidiresistens</name>
    <dbReference type="NCBI Taxonomy" id="1485586"/>
    <lineage>
        <taxon>Bacteria</taxon>
        <taxon>Bacillati</taxon>
        <taxon>Actinomycetota</taxon>
        <taxon>Actinomycetes</taxon>
        <taxon>Kitasatosporales</taxon>
        <taxon>Streptomycetaceae</taxon>
        <taxon>Streptomyces</taxon>
    </lineage>
</organism>
<dbReference type="SUPFAM" id="SSF54909">
    <property type="entry name" value="Dimeric alpha+beta barrel"/>
    <property type="match status" value="1"/>
</dbReference>
<protein>
    <recommendedName>
        <fullName evidence="10 13">Deferrochelatase</fullName>
        <ecNumber evidence="13">1.11.1.-</ecNumber>
    </recommendedName>
    <alternativeName>
        <fullName evidence="11 13">Peroxidase EfeB</fullName>
    </alternativeName>
</protein>
<name>A0A7W3T1M2_9ACTN</name>
<sequence>MNLRKTRTASAAHGTTGTTGPTTHPPTEPAAPPPGGTTDGDRAARSGVSRRRLLGTAGAAGAAGLAVGAGGGLLAGTGDRTASGNPDVPGGTAPLSSVGATRLDFHGPHQPGILGPARAHGELLALDLLPGTGRGGAAALLRRWSRAAEAMMAGEAPDADNGVAGGTGPSGLAITFGFGHDFFDAVGLVDARPRALDPLPEFSADALDPERSGGHLWIQVEADDPTVVFHAVRTLQRAAADTARVRHRTAGFNRAPGAASGESGPRNLMGQIDGTNNLRPEQEDFADRVFVPADGDPAWMAGGSYVVVRRIRMLLDPWEEQPLETQERILGRRRADGAPLTGGGETTPVDLAAVDERGRPVIPADAHVRVSAPESNGGAAMLRRSYSYHDGFTGDGSPDAGLLFVCWQADPMLAFVPVQRKLDRGDALSAFIRHEASGLFAVPGGAEPGGYVGQRLLEG</sequence>
<comment type="function">
    <text evidence="13">Involved in the recovery of exogenous heme iron. Extracts iron from heme while preserving the protoporphyrin ring intact.</text>
</comment>
<evidence type="ECO:0000256" key="6">
    <source>
        <dbReference type="ARBA" id="ARBA00023002"/>
    </source>
</evidence>
<comment type="similarity">
    <text evidence="9 13">Belongs to the DyP-type peroxidase family.</text>
</comment>
<dbReference type="InterPro" id="IPR048327">
    <property type="entry name" value="Dyp_perox_N"/>
</dbReference>
<evidence type="ECO:0000313" key="17">
    <source>
        <dbReference type="EMBL" id="MBB0229287.1"/>
    </source>
</evidence>
<dbReference type="PANTHER" id="PTHR30521:SF4">
    <property type="entry name" value="DEFERROCHELATASE"/>
    <property type="match status" value="1"/>
</dbReference>
<evidence type="ECO:0000256" key="2">
    <source>
        <dbReference type="ARBA" id="ARBA00022559"/>
    </source>
</evidence>
<keyword evidence="3 13" id="KW-0349">Heme</keyword>
<dbReference type="GO" id="GO:0020037">
    <property type="term" value="F:heme binding"/>
    <property type="evidence" value="ECO:0007669"/>
    <property type="project" value="InterPro"/>
</dbReference>
<evidence type="ECO:0000256" key="5">
    <source>
        <dbReference type="ARBA" id="ARBA00022729"/>
    </source>
</evidence>
<evidence type="ECO:0000256" key="7">
    <source>
        <dbReference type="ARBA" id="ARBA00023004"/>
    </source>
</evidence>
<dbReference type="NCBIfam" id="TIGR01413">
    <property type="entry name" value="Dyp_perox_fam"/>
    <property type="match status" value="1"/>
</dbReference>
<evidence type="ECO:0000259" key="15">
    <source>
        <dbReference type="Pfam" id="PF04261"/>
    </source>
</evidence>
<keyword evidence="4 13" id="KW-0479">Metal-binding</keyword>
<dbReference type="AlphaFoldDB" id="A0A7W3T1M2"/>
<evidence type="ECO:0000256" key="11">
    <source>
        <dbReference type="ARBA" id="ARBA00033775"/>
    </source>
</evidence>
<feature type="region of interest" description="Disordered" evidence="14">
    <location>
        <begin position="1"/>
        <end position="44"/>
    </location>
</feature>
<evidence type="ECO:0000256" key="1">
    <source>
        <dbReference type="ARBA" id="ARBA00004196"/>
    </source>
</evidence>
<evidence type="ECO:0000256" key="10">
    <source>
        <dbReference type="ARBA" id="ARBA00033771"/>
    </source>
</evidence>
<dbReference type="GO" id="GO:0004325">
    <property type="term" value="F:ferrochelatase activity"/>
    <property type="evidence" value="ECO:0007669"/>
    <property type="project" value="UniProtKB-EC"/>
</dbReference>
<evidence type="ECO:0000313" key="18">
    <source>
        <dbReference type="Proteomes" id="UP000530234"/>
    </source>
</evidence>
<feature type="compositionally biased region" description="Low complexity" evidence="14">
    <location>
        <begin position="8"/>
        <end position="22"/>
    </location>
</feature>
<evidence type="ECO:0000256" key="13">
    <source>
        <dbReference type="RuleBase" id="RU365017"/>
    </source>
</evidence>
<comment type="catalytic activity">
    <reaction evidence="12">
        <text>heme b + 2 H(+) = protoporphyrin IX + Fe(2+)</text>
        <dbReference type="Rhea" id="RHEA:22584"/>
        <dbReference type="ChEBI" id="CHEBI:15378"/>
        <dbReference type="ChEBI" id="CHEBI:29033"/>
        <dbReference type="ChEBI" id="CHEBI:57306"/>
        <dbReference type="ChEBI" id="CHEBI:60344"/>
        <dbReference type="EC" id="4.98.1.1"/>
    </reaction>
    <physiologicalReaction direction="left-to-right" evidence="12">
        <dbReference type="Rhea" id="RHEA:22585"/>
    </physiologicalReaction>
</comment>
<feature type="domain" description="Dyp-type peroxidase N-terminal" evidence="15">
    <location>
        <begin position="110"/>
        <end position="253"/>
    </location>
</feature>
<feature type="region of interest" description="Disordered" evidence="14">
    <location>
        <begin position="78"/>
        <end position="114"/>
    </location>
</feature>
<dbReference type="InterPro" id="IPR011008">
    <property type="entry name" value="Dimeric_a/b-barrel"/>
</dbReference>
<dbReference type="Proteomes" id="UP000530234">
    <property type="component" value="Unassembled WGS sequence"/>
</dbReference>
<dbReference type="InterPro" id="IPR006313">
    <property type="entry name" value="EfeB/EfeN"/>
</dbReference>
<dbReference type="RefSeq" id="WP_182661635.1">
    <property type="nucleotide sequence ID" value="NZ_VKHS01000105.1"/>
</dbReference>
<keyword evidence="2 13" id="KW-0575">Peroxidase</keyword>
<keyword evidence="8" id="KW-0456">Lyase</keyword>
<dbReference type="PANTHER" id="PTHR30521">
    <property type="entry name" value="DEFERROCHELATASE/PEROXIDASE"/>
    <property type="match status" value="1"/>
</dbReference>
<feature type="domain" description="Dyp-type peroxidase C-terminal" evidence="16">
    <location>
        <begin position="265"/>
        <end position="446"/>
    </location>
</feature>
<comment type="subcellular location">
    <subcellularLocation>
        <location evidence="1">Cell envelope</location>
    </subcellularLocation>
</comment>